<gene>
    <name evidence="5" type="ORF">TVAG_413110</name>
</gene>
<feature type="compositionally biased region" description="Basic and acidic residues" evidence="3">
    <location>
        <begin position="638"/>
        <end position="649"/>
    </location>
</feature>
<dbReference type="SMR" id="A2F6J5"/>
<dbReference type="AlphaFoldDB" id="A2F6J5"/>
<dbReference type="InParanoid" id="A2F6J5"/>
<feature type="compositionally biased region" description="Acidic residues" evidence="3">
    <location>
        <begin position="786"/>
        <end position="796"/>
    </location>
</feature>
<dbReference type="InterPro" id="IPR013087">
    <property type="entry name" value="Znf_C2H2_type"/>
</dbReference>
<feature type="coiled-coil region" evidence="2">
    <location>
        <begin position="204"/>
        <end position="275"/>
    </location>
</feature>
<dbReference type="EMBL" id="DS113636">
    <property type="protein sequence ID" value="EAX99493.1"/>
    <property type="molecule type" value="Genomic_DNA"/>
</dbReference>
<keyword evidence="1 2" id="KW-0175">Coiled coil</keyword>
<dbReference type="VEuPathDB" id="TrichDB:TVAGG3_0002050"/>
<reference evidence="5" key="1">
    <citation type="submission" date="2006-10" db="EMBL/GenBank/DDBJ databases">
        <authorList>
            <person name="Amadeo P."/>
            <person name="Zhao Q."/>
            <person name="Wortman J."/>
            <person name="Fraser-Liggett C."/>
            <person name="Carlton J."/>
        </authorList>
    </citation>
    <scope>NUCLEOTIDE SEQUENCE</scope>
    <source>
        <strain evidence="5">G3</strain>
    </source>
</reference>
<dbReference type="OrthoDB" id="515971at2759"/>
<proteinExistence type="predicted"/>
<reference evidence="5" key="2">
    <citation type="journal article" date="2007" name="Science">
        <title>Draft genome sequence of the sexually transmitted pathogen Trichomonas vaginalis.</title>
        <authorList>
            <person name="Carlton J.M."/>
            <person name="Hirt R.P."/>
            <person name="Silva J.C."/>
            <person name="Delcher A.L."/>
            <person name="Schatz M."/>
            <person name="Zhao Q."/>
            <person name="Wortman J.R."/>
            <person name="Bidwell S.L."/>
            <person name="Alsmark U.C.M."/>
            <person name="Besteiro S."/>
            <person name="Sicheritz-Ponten T."/>
            <person name="Noel C.J."/>
            <person name="Dacks J.B."/>
            <person name="Foster P.G."/>
            <person name="Simillion C."/>
            <person name="Van de Peer Y."/>
            <person name="Miranda-Saavedra D."/>
            <person name="Barton G.J."/>
            <person name="Westrop G.D."/>
            <person name="Mueller S."/>
            <person name="Dessi D."/>
            <person name="Fiori P.L."/>
            <person name="Ren Q."/>
            <person name="Paulsen I."/>
            <person name="Zhang H."/>
            <person name="Bastida-Corcuera F.D."/>
            <person name="Simoes-Barbosa A."/>
            <person name="Brown M.T."/>
            <person name="Hayes R.D."/>
            <person name="Mukherjee M."/>
            <person name="Okumura C.Y."/>
            <person name="Schneider R."/>
            <person name="Smith A.J."/>
            <person name="Vanacova S."/>
            <person name="Villalvazo M."/>
            <person name="Haas B.J."/>
            <person name="Pertea M."/>
            <person name="Feldblyum T.V."/>
            <person name="Utterback T.R."/>
            <person name="Shu C.L."/>
            <person name="Osoegawa K."/>
            <person name="de Jong P.J."/>
            <person name="Hrdy I."/>
            <person name="Horvathova L."/>
            <person name="Zubacova Z."/>
            <person name="Dolezal P."/>
            <person name="Malik S.B."/>
            <person name="Logsdon J.M. Jr."/>
            <person name="Henze K."/>
            <person name="Gupta A."/>
            <person name="Wang C.C."/>
            <person name="Dunne R.L."/>
            <person name="Upcroft J.A."/>
            <person name="Upcroft P."/>
            <person name="White O."/>
            <person name="Salzberg S.L."/>
            <person name="Tang P."/>
            <person name="Chiu C.-H."/>
            <person name="Lee Y.-S."/>
            <person name="Embley T.M."/>
            <person name="Coombs G.H."/>
            <person name="Mottram J.C."/>
            <person name="Tachezy J."/>
            <person name="Fraser-Liggett C.M."/>
            <person name="Johnson P.J."/>
        </authorList>
    </citation>
    <scope>NUCLEOTIDE SEQUENCE [LARGE SCALE GENOMIC DNA]</scope>
    <source>
        <strain evidence="5">G3</strain>
    </source>
</reference>
<feature type="region of interest" description="Disordered" evidence="3">
    <location>
        <begin position="532"/>
        <end position="720"/>
    </location>
</feature>
<dbReference type="KEGG" id="tva:4757300"/>
<accession>A2F6J5</accession>
<feature type="coiled-coil region" evidence="2">
    <location>
        <begin position="107"/>
        <end position="148"/>
    </location>
</feature>
<feature type="region of interest" description="Disordered" evidence="3">
    <location>
        <begin position="778"/>
        <end position="823"/>
    </location>
</feature>
<name>A2F6J5_TRIV3</name>
<dbReference type="RefSeq" id="XP_001312423.1">
    <property type="nucleotide sequence ID" value="XM_001312422.1"/>
</dbReference>
<feature type="domain" description="C2H2-type" evidence="4">
    <location>
        <begin position="152"/>
        <end position="173"/>
    </location>
</feature>
<evidence type="ECO:0000256" key="3">
    <source>
        <dbReference type="SAM" id="MobiDB-lite"/>
    </source>
</evidence>
<feature type="compositionally biased region" description="Basic and acidic residues" evidence="3">
    <location>
        <begin position="665"/>
        <end position="678"/>
    </location>
</feature>
<evidence type="ECO:0000256" key="1">
    <source>
        <dbReference type="ARBA" id="ARBA00023054"/>
    </source>
</evidence>
<dbReference type="PANTHER" id="PTHR21502:SF3">
    <property type="entry name" value="CILIUM ASSEMBLY PROTEIN DZIP1L"/>
    <property type="match status" value="1"/>
</dbReference>
<feature type="region of interest" description="Disordered" evidence="3">
    <location>
        <begin position="360"/>
        <end position="384"/>
    </location>
</feature>
<keyword evidence="6" id="KW-1185">Reference proteome</keyword>
<sequence>MWNQNYGFPPYNAADYQFQNQPQYQGLNQPPPQQQFMNEEPLDWNLIKSIDPISLARNGNITELHPFISQYIEADFEKCNSRLINHPLLIRLCLILQYALHYMSDVQKQMQKKIESQKKETKSLNEKLKKLFQSYKKLEEQSKKKSTNFERCPICRKKYKNIGYLDKHIHKDHQPYENAWLQIRNMSIPNQQIPVQQPNQNNEIMKLVELYKELKNQLDAERMARENAQDREMKQKSNNRVEELEAQLNHTQTLISEAESKQSNLEKTIHDEINESLSIACDGLEQSWAEWERTYGSVQEIRNPPMRQQSPVKVTLEQEFESINDKNKPTAMWATQSSLLGNDLEVSQQSEHSLMETDRKEFGSSQQVSRQSVKSVPPTNIQSMFCKSPKQDAEIINRAKEILSKRKKPSEITEDQISNVSSFISDQVRSTIESMSNQQNPELIKIVDRDLNIKEYDIVHKQLKEELDNEIPLPNQSASMISDAPFMENREKPVYNPSLLDTLNENSHIEGSLIHNADLSDDDDEDFVIDKSIKQPERLPQIESTVSEFDESEHFEPPKKQEPIKESKISNSESNHSEEIYEEEDYEEEEEYYYSEEEPQNQRKFEIQKQEEIQQPEPVNKIQSFFKGTLKPSNSSFERPKSPQKKIENRTPQNSQNSSQISESSRLKSEKPSPEKKVNPNYPPNLFSISGYENAQQSPEKQQDPGNIQKSPPHLKSINPFQHEVYEDVNRSVSKVPEEVNYFVAQESLSEEDFEEEEEVLGNTMKKQLMLGEFREKSDKKRNEINFDEDTDENEEGELKFEDPPLMTKDHPSDDFFSVDEWN</sequence>
<dbReference type="InterPro" id="IPR051241">
    <property type="entry name" value="DZIP_RILPL"/>
</dbReference>
<feature type="compositionally biased region" description="Acidic residues" evidence="3">
    <location>
        <begin position="580"/>
        <end position="599"/>
    </location>
</feature>
<dbReference type="PANTHER" id="PTHR21502">
    <property type="entry name" value="ZINC FINGER PROTEIN DZIP1"/>
    <property type="match status" value="1"/>
</dbReference>
<feature type="compositionally biased region" description="Low complexity" evidence="3">
    <location>
        <begin position="653"/>
        <end position="664"/>
    </location>
</feature>
<feature type="compositionally biased region" description="Basic and acidic residues" evidence="3">
    <location>
        <begin position="797"/>
        <end position="814"/>
    </location>
</feature>
<evidence type="ECO:0000259" key="4">
    <source>
        <dbReference type="PROSITE" id="PS00028"/>
    </source>
</evidence>
<protein>
    <submittedName>
        <fullName evidence="5">Zinc finger, C2H2 type family protein</fullName>
    </submittedName>
</protein>
<evidence type="ECO:0000256" key="2">
    <source>
        <dbReference type="SAM" id="Coils"/>
    </source>
</evidence>
<feature type="compositionally biased region" description="Basic and acidic residues" evidence="3">
    <location>
        <begin position="552"/>
        <end position="568"/>
    </location>
</feature>
<evidence type="ECO:0000313" key="5">
    <source>
        <dbReference type="EMBL" id="EAX99493.1"/>
    </source>
</evidence>
<feature type="compositionally biased region" description="Polar residues" evidence="3">
    <location>
        <begin position="687"/>
        <end position="710"/>
    </location>
</feature>
<dbReference type="PROSITE" id="PS00028">
    <property type="entry name" value="ZINC_FINGER_C2H2_1"/>
    <property type="match status" value="1"/>
</dbReference>
<dbReference type="VEuPathDB" id="TrichDB:TVAG_413110"/>
<dbReference type="GO" id="GO:0005737">
    <property type="term" value="C:cytoplasm"/>
    <property type="evidence" value="ECO:0000318"/>
    <property type="project" value="GO_Central"/>
</dbReference>
<feature type="compositionally biased region" description="Basic and acidic residues" evidence="3">
    <location>
        <begin position="600"/>
        <end position="612"/>
    </location>
</feature>
<feature type="compositionally biased region" description="Low complexity" evidence="3">
    <location>
        <begin position="364"/>
        <end position="376"/>
    </location>
</feature>
<evidence type="ECO:0000313" key="6">
    <source>
        <dbReference type="Proteomes" id="UP000001542"/>
    </source>
</evidence>
<organism evidence="5 6">
    <name type="scientific">Trichomonas vaginalis (strain ATCC PRA-98 / G3)</name>
    <dbReference type="NCBI Taxonomy" id="412133"/>
    <lineage>
        <taxon>Eukaryota</taxon>
        <taxon>Metamonada</taxon>
        <taxon>Parabasalia</taxon>
        <taxon>Trichomonadida</taxon>
        <taxon>Trichomonadidae</taxon>
        <taxon>Trichomonas</taxon>
    </lineage>
</organism>
<dbReference type="Proteomes" id="UP000001542">
    <property type="component" value="Unassembled WGS sequence"/>
</dbReference>